<dbReference type="OrthoDB" id="9771846at2"/>
<dbReference type="RefSeq" id="WP_147110410.1">
    <property type="nucleotide sequence ID" value="NZ_BJVJ01000043.1"/>
</dbReference>
<proteinExistence type="predicted"/>
<comment type="caution">
    <text evidence="1">The sequence shown here is derived from an EMBL/GenBank/DDBJ whole genome shotgun (WGS) entry which is preliminary data.</text>
</comment>
<dbReference type="EMBL" id="BJVJ01000043">
    <property type="protein sequence ID" value="GEL25003.1"/>
    <property type="molecule type" value="Genomic_DNA"/>
</dbReference>
<evidence type="ECO:0000313" key="1">
    <source>
        <dbReference type="EMBL" id="GEL25003.1"/>
    </source>
</evidence>
<keyword evidence="2" id="KW-1185">Reference proteome</keyword>
<organism evidence="1 2">
    <name type="scientific">Pseudonocardia sulfidoxydans NBRC 16205</name>
    <dbReference type="NCBI Taxonomy" id="1223511"/>
    <lineage>
        <taxon>Bacteria</taxon>
        <taxon>Bacillati</taxon>
        <taxon>Actinomycetota</taxon>
        <taxon>Actinomycetes</taxon>
        <taxon>Pseudonocardiales</taxon>
        <taxon>Pseudonocardiaceae</taxon>
        <taxon>Pseudonocardia</taxon>
    </lineage>
</organism>
<reference evidence="1 2" key="1">
    <citation type="submission" date="2019-07" db="EMBL/GenBank/DDBJ databases">
        <title>Whole genome shotgun sequence of Pseudonocardia sulfidoxydans NBRC 16205.</title>
        <authorList>
            <person name="Hosoyama A."/>
            <person name="Uohara A."/>
            <person name="Ohji S."/>
            <person name="Ichikawa N."/>
        </authorList>
    </citation>
    <scope>NUCLEOTIDE SEQUENCE [LARGE SCALE GENOMIC DNA]</scope>
    <source>
        <strain evidence="1 2">NBRC 16205</strain>
    </source>
</reference>
<dbReference type="Gene3D" id="3.90.550.10">
    <property type="entry name" value="Spore Coat Polysaccharide Biosynthesis Protein SpsA, Chain A"/>
    <property type="match status" value="1"/>
</dbReference>
<name>A0A511DL57_9PSEU</name>
<dbReference type="AlphaFoldDB" id="A0A511DL57"/>
<dbReference type="SUPFAM" id="SSF53448">
    <property type="entry name" value="Nucleotide-diphospho-sugar transferases"/>
    <property type="match status" value="1"/>
</dbReference>
<protein>
    <recommendedName>
        <fullName evidence="3">Glycosyl transferase</fullName>
    </recommendedName>
</protein>
<dbReference type="InterPro" id="IPR029044">
    <property type="entry name" value="Nucleotide-diphossugar_trans"/>
</dbReference>
<evidence type="ECO:0008006" key="3">
    <source>
        <dbReference type="Google" id="ProtNLM"/>
    </source>
</evidence>
<gene>
    <name evidence="1" type="ORF">PSU4_39570</name>
</gene>
<dbReference type="Proteomes" id="UP000321685">
    <property type="component" value="Unassembled WGS sequence"/>
</dbReference>
<evidence type="ECO:0000313" key="2">
    <source>
        <dbReference type="Proteomes" id="UP000321685"/>
    </source>
</evidence>
<accession>A0A511DL57</accession>
<sequence length="244" mass="25031">MEGRAEEPGWAVVIAGHAPVAQVQRCLDSVGPAKTVVHVAGNPPPPVTPGVTPLDLGEHLGRPAAVNRALAALAADVEFVLVTEPGVTWDEGAVEALLATARAVPRAGAVVPRLRGATVEVLPGHRLLTRLLDADGDPAVPGPAVLLRRAALASTGGWDARLPVPYADLDLADRLDAAGWLRVAVPAAEAVRDAVGDVPESADERHAGARRLVRGRTRGARRAVAGAVLVAGRVFGPRARGPAA</sequence>